<dbReference type="GO" id="GO:0016020">
    <property type="term" value="C:membrane"/>
    <property type="evidence" value="ECO:0007669"/>
    <property type="project" value="UniProtKB-SubCell"/>
</dbReference>
<evidence type="ECO:0000256" key="4">
    <source>
        <dbReference type="ARBA" id="ARBA00022679"/>
    </source>
</evidence>
<gene>
    <name evidence="7" type="ORF">H1B31_10710</name>
</gene>
<dbReference type="GO" id="GO:0016758">
    <property type="term" value="F:hexosyltransferase activity"/>
    <property type="evidence" value="ECO:0007669"/>
    <property type="project" value="InterPro"/>
</dbReference>
<comment type="similarity">
    <text evidence="2">Belongs to the glycosyltransferase 28 family.</text>
</comment>
<dbReference type="Gene3D" id="3.40.50.2000">
    <property type="entry name" value="Glycogen Phosphorylase B"/>
    <property type="match status" value="1"/>
</dbReference>
<evidence type="ECO:0000313" key="8">
    <source>
        <dbReference type="Proteomes" id="UP000515480"/>
    </source>
</evidence>
<dbReference type="KEGG" id="stim:H1B31_10710"/>
<evidence type="ECO:0000259" key="5">
    <source>
        <dbReference type="Pfam" id="PF04101"/>
    </source>
</evidence>
<dbReference type="EMBL" id="CP060204">
    <property type="protein sequence ID" value="QNH54294.1"/>
    <property type="molecule type" value="Genomic_DNA"/>
</dbReference>
<evidence type="ECO:0000256" key="3">
    <source>
        <dbReference type="ARBA" id="ARBA00022676"/>
    </source>
</evidence>
<keyword evidence="3" id="KW-0328">Glycosyltransferase</keyword>
<protein>
    <submittedName>
        <fullName evidence="7">Galactosyldiacylglycerol synthase</fullName>
    </submittedName>
</protein>
<comment type="subcellular location">
    <subcellularLocation>
        <location evidence="1">Membrane</location>
    </subcellularLocation>
</comment>
<dbReference type="Pfam" id="PF04101">
    <property type="entry name" value="Glyco_tran_28_C"/>
    <property type="match status" value="1"/>
</dbReference>
<dbReference type="InterPro" id="IPR007235">
    <property type="entry name" value="Glyco_trans_28_C"/>
</dbReference>
<dbReference type="RefSeq" id="WP_185980307.1">
    <property type="nucleotide sequence ID" value="NZ_CP060204.1"/>
</dbReference>
<evidence type="ECO:0000256" key="1">
    <source>
        <dbReference type="ARBA" id="ARBA00004370"/>
    </source>
</evidence>
<dbReference type="Proteomes" id="UP000515480">
    <property type="component" value="Chromosome"/>
</dbReference>
<dbReference type="AlphaFoldDB" id="A0A7G7VJK1"/>
<dbReference type="InterPro" id="IPR009695">
    <property type="entry name" value="Diacylglyc_glucosyltr_N"/>
</dbReference>
<dbReference type="InterPro" id="IPR050519">
    <property type="entry name" value="Glycosyltransf_28_UgtP"/>
</dbReference>
<dbReference type="PANTHER" id="PTHR43025">
    <property type="entry name" value="MONOGALACTOSYLDIACYLGLYCEROL SYNTHASE"/>
    <property type="match status" value="1"/>
</dbReference>
<dbReference type="SUPFAM" id="SSF53756">
    <property type="entry name" value="UDP-Glycosyltransferase/glycogen phosphorylase"/>
    <property type="match status" value="1"/>
</dbReference>
<reference evidence="7 8" key="1">
    <citation type="submission" date="2020-07" db="EMBL/GenBank/DDBJ databases">
        <title>Complete genome and description of Selenomonas timonensis sp. nov., a new bacterium isolated from a gingivitis subject.</title>
        <authorList>
            <person name="Antezack A."/>
        </authorList>
    </citation>
    <scope>NUCLEOTIDE SEQUENCE [LARGE SCALE GENOMIC DNA]</scope>
    <source>
        <strain evidence="7 8">Marseille-Q3039</strain>
    </source>
</reference>
<dbReference type="PANTHER" id="PTHR43025:SF3">
    <property type="entry name" value="MONOGALACTOSYLDIACYLGLYCEROL SYNTHASE 1, CHLOROPLASTIC"/>
    <property type="match status" value="1"/>
</dbReference>
<name>A0A7G7VJK1_9FIRM</name>
<feature type="domain" description="Glycosyl transferase family 28 C-terminal" evidence="5">
    <location>
        <begin position="230"/>
        <end position="331"/>
    </location>
</feature>
<dbReference type="GO" id="GO:0009247">
    <property type="term" value="P:glycolipid biosynthetic process"/>
    <property type="evidence" value="ECO:0007669"/>
    <property type="project" value="InterPro"/>
</dbReference>
<sequence>MERARILILTASIGSGHTRAAEAIRAALAAHPQADAIQVDVVDFMAREVSTIHYLMKRIYLTMLRFVPDLYDVFFRIAGKKASGGIVRGAFAQVMVRTMGRIVRRYEPDLVIATHPFPEGAAALWRTRYGGSYALAALLTDYALHAIWLVRGVDQYFVATEAMAAEMAERGFAPRTVEASGIPIARADYALRQMEAQERVGLHGGLPTVLLMGGGLGLGGMDRTLVALETLERRLAILVAAGHNEVLEAHARRVAETSRHVIRVFAYTDEVPVLMRAADLLITKPGGLTISEAFAAGLPLLLHDPIPGPETENAVYATRRGAAVWLHPGERMAPAVEEILAHRISEMRRAAGDCACEDAAQRVAKILMEMLTRKRGHTHGKEKDA</sequence>
<keyword evidence="8" id="KW-1185">Reference proteome</keyword>
<evidence type="ECO:0000313" key="7">
    <source>
        <dbReference type="EMBL" id="QNH54294.1"/>
    </source>
</evidence>
<proteinExistence type="inferred from homology"/>
<dbReference type="Pfam" id="PF06925">
    <property type="entry name" value="MGDG_synth"/>
    <property type="match status" value="1"/>
</dbReference>
<evidence type="ECO:0000256" key="2">
    <source>
        <dbReference type="ARBA" id="ARBA00006962"/>
    </source>
</evidence>
<feature type="domain" description="Diacylglycerol glucosyltransferase N-terminal" evidence="6">
    <location>
        <begin position="17"/>
        <end position="184"/>
    </location>
</feature>
<evidence type="ECO:0000259" key="6">
    <source>
        <dbReference type="Pfam" id="PF06925"/>
    </source>
</evidence>
<keyword evidence="4" id="KW-0808">Transferase</keyword>
<accession>A0A7G7VJK1</accession>
<organism evidence="7 8">
    <name type="scientific">Selenomonas timonae</name>
    <dbReference type="NCBI Taxonomy" id="2754044"/>
    <lineage>
        <taxon>Bacteria</taxon>
        <taxon>Bacillati</taxon>
        <taxon>Bacillota</taxon>
        <taxon>Negativicutes</taxon>
        <taxon>Selenomonadales</taxon>
        <taxon>Selenomonadaceae</taxon>
        <taxon>Selenomonas</taxon>
    </lineage>
</organism>